<feature type="compositionally biased region" description="Acidic residues" evidence="3">
    <location>
        <begin position="108"/>
        <end position="124"/>
    </location>
</feature>
<dbReference type="Proteomes" id="UP001521137">
    <property type="component" value="Unassembled WGS sequence"/>
</dbReference>
<sequence length="124" mass="13863">MNTFNIRIGSKMYSDPVNFSRGFKKSGDFSIAESDILSIYGQSLLGLEMGELIPETAEEKQFVQVMMGKAQATTTVEKAWAKYVKLSRTKRNFFTLYSSASKSSLNDADNEEYDDSGTDIEAEI</sequence>
<keyword evidence="5" id="KW-1185">Reference proteome</keyword>
<accession>A0ABS9D636</accession>
<name>A0ABS9D636_9ALTE</name>
<gene>
    <name evidence="4" type="ORF">L0668_05220</name>
</gene>
<comment type="similarity">
    <text evidence="1">Belongs to the MaoP family.</text>
</comment>
<protein>
    <recommendedName>
        <fullName evidence="2">Macrodomain Ori protein</fullName>
    </recommendedName>
</protein>
<evidence type="ECO:0000313" key="4">
    <source>
        <dbReference type="EMBL" id="MCF2947498.1"/>
    </source>
</evidence>
<dbReference type="RefSeq" id="WP_235311018.1">
    <property type="nucleotide sequence ID" value="NZ_JAKGAS010000002.1"/>
</dbReference>
<proteinExistence type="inferred from homology"/>
<comment type="caution">
    <text evidence="4">The sequence shown here is derived from an EMBL/GenBank/DDBJ whole genome shotgun (WGS) entry which is preliminary data.</text>
</comment>
<evidence type="ECO:0000256" key="3">
    <source>
        <dbReference type="SAM" id="MobiDB-lite"/>
    </source>
</evidence>
<reference evidence="4 5" key="1">
    <citation type="submission" date="2022-01" db="EMBL/GenBank/DDBJ databases">
        <title>Paraglaciecola sp. G1-23.</title>
        <authorList>
            <person name="Jin M.S."/>
            <person name="Han D.M."/>
            <person name="Kim H.M."/>
            <person name="Jeon C.O."/>
        </authorList>
    </citation>
    <scope>NUCLEOTIDE SEQUENCE [LARGE SCALE GENOMIC DNA]</scope>
    <source>
        <strain evidence="4 5">G1-23</strain>
    </source>
</reference>
<evidence type="ECO:0000313" key="5">
    <source>
        <dbReference type="Proteomes" id="UP001521137"/>
    </source>
</evidence>
<dbReference type="InterPro" id="IPR007335">
    <property type="entry name" value="DUF413"/>
</dbReference>
<evidence type="ECO:0000256" key="2">
    <source>
        <dbReference type="ARBA" id="ARBA00093628"/>
    </source>
</evidence>
<organism evidence="4 5">
    <name type="scientific">Paraglaciecola algarum</name>
    <dbReference type="NCBI Taxonomy" id="3050085"/>
    <lineage>
        <taxon>Bacteria</taxon>
        <taxon>Pseudomonadati</taxon>
        <taxon>Pseudomonadota</taxon>
        <taxon>Gammaproteobacteria</taxon>
        <taxon>Alteromonadales</taxon>
        <taxon>Alteromonadaceae</taxon>
        <taxon>Paraglaciecola</taxon>
    </lineage>
</organism>
<evidence type="ECO:0000256" key="1">
    <source>
        <dbReference type="ARBA" id="ARBA00093464"/>
    </source>
</evidence>
<dbReference type="Pfam" id="PF04219">
    <property type="entry name" value="DUF413"/>
    <property type="match status" value="1"/>
</dbReference>
<dbReference type="EMBL" id="JAKGAS010000002">
    <property type="protein sequence ID" value="MCF2947498.1"/>
    <property type="molecule type" value="Genomic_DNA"/>
</dbReference>
<feature type="region of interest" description="Disordered" evidence="3">
    <location>
        <begin position="102"/>
        <end position="124"/>
    </location>
</feature>